<protein>
    <submittedName>
        <fullName evidence="1">Uncharacterized protein</fullName>
    </submittedName>
</protein>
<keyword evidence="2" id="KW-1185">Reference proteome</keyword>
<sequence>MKGINVGLDEQWSSVFITSNSEWFRFHDISDAANPTMQRINPFVSIRIEANRNSRKPAFKVKWYASKFWKMKDLGKNKFSKDN</sequence>
<comment type="caution">
    <text evidence="1">The sequence shown here is derived from an EMBL/GenBank/DDBJ whole genome shotgun (WGS) entry which is preliminary data.</text>
</comment>
<accession>A0ABD2AW52</accession>
<organism evidence="1 2">
    <name type="scientific">Vespula maculifrons</name>
    <name type="common">Eastern yellow jacket</name>
    <name type="synonym">Wasp</name>
    <dbReference type="NCBI Taxonomy" id="7453"/>
    <lineage>
        <taxon>Eukaryota</taxon>
        <taxon>Metazoa</taxon>
        <taxon>Ecdysozoa</taxon>
        <taxon>Arthropoda</taxon>
        <taxon>Hexapoda</taxon>
        <taxon>Insecta</taxon>
        <taxon>Pterygota</taxon>
        <taxon>Neoptera</taxon>
        <taxon>Endopterygota</taxon>
        <taxon>Hymenoptera</taxon>
        <taxon>Apocrita</taxon>
        <taxon>Aculeata</taxon>
        <taxon>Vespoidea</taxon>
        <taxon>Vespidae</taxon>
        <taxon>Vespinae</taxon>
        <taxon>Vespula</taxon>
    </lineage>
</organism>
<dbReference type="EMBL" id="JAYRBN010000112">
    <property type="protein sequence ID" value="KAL2724844.1"/>
    <property type="molecule type" value="Genomic_DNA"/>
</dbReference>
<gene>
    <name evidence="1" type="ORF">V1477_018705</name>
</gene>
<proteinExistence type="predicted"/>
<name>A0ABD2AW52_VESMC</name>
<reference evidence="1 2" key="1">
    <citation type="journal article" date="2024" name="Ann. Entomol. Soc. Am.">
        <title>Genomic analyses of the southern and eastern yellowjacket wasps (Hymenoptera: Vespidae) reveal evolutionary signatures of social life.</title>
        <authorList>
            <person name="Catto M.A."/>
            <person name="Caine P.B."/>
            <person name="Orr S.E."/>
            <person name="Hunt B.G."/>
            <person name="Goodisman M.A.D."/>
        </authorList>
    </citation>
    <scope>NUCLEOTIDE SEQUENCE [LARGE SCALE GENOMIC DNA]</scope>
    <source>
        <strain evidence="1">232</strain>
        <tissue evidence="1">Head and thorax</tissue>
    </source>
</reference>
<evidence type="ECO:0000313" key="1">
    <source>
        <dbReference type="EMBL" id="KAL2724844.1"/>
    </source>
</evidence>
<evidence type="ECO:0000313" key="2">
    <source>
        <dbReference type="Proteomes" id="UP001607303"/>
    </source>
</evidence>
<dbReference type="AlphaFoldDB" id="A0ABD2AW52"/>
<dbReference type="Proteomes" id="UP001607303">
    <property type="component" value="Unassembled WGS sequence"/>
</dbReference>